<dbReference type="InterPro" id="IPR010432">
    <property type="entry name" value="RDD"/>
</dbReference>
<dbReference type="AlphaFoldDB" id="A0AAQ3QTT0"/>
<reference evidence="8 9" key="1">
    <citation type="submission" date="2023-10" db="EMBL/GenBank/DDBJ databases">
        <title>Rubellicoccus peritrichatus gen. nov., sp. nov., isolated from an algae of coral reef tank.</title>
        <authorList>
            <person name="Luo J."/>
        </authorList>
    </citation>
    <scope>NUCLEOTIDE SEQUENCE [LARGE SCALE GENOMIC DNA]</scope>
    <source>
        <strain evidence="8 9">CR14</strain>
    </source>
</reference>
<evidence type="ECO:0000256" key="2">
    <source>
        <dbReference type="ARBA" id="ARBA00022475"/>
    </source>
</evidence>
<evidence type="ECO:0000256" key="6">
    <source>
        <dbReference type="SAM" id="Phobius"/>
    </source>
</evidence>
<accession>A0AAQ3QTT0</accession>
<evidence type="ECO:0000313" key="8">
    <source>
        <dbReference type="EMBL" id="WOO41656.1"/>
    </source>
</evidence>
<proteinExistence type="predicted"/>
<keyword evidence="5 6" id="KW-0472">Membrane</keyword>
<keyword evidence="2" id="KW-1003">Cell membrane</keyword>
<evidence type="ECO:0000256" key="5">
    <source>
        <dbReference type="ARBA" id="ARBA00023136"/>
    </source>
</evidence>
<dbReference type="Proteomes" id="UP001304300">
    <property type="component" value="Chromosome"/>
</dbReference>
<dbReference type="InterPro" id="IPR051791">
    <property type="entry name" value="Pra-immunoreactive"/>
</dbReference>
<keyword evidence="4 6" id="KW-1133">Transmembrane helix</keyword>
<name>A0AAQ3QTT0_9BACT</name>
<feature type="domain" description="RDD" evidence="7">
    <location>
        <begin position="2"/>
        <end position="166"/>
    </location>
</feature>
<dbReference type="EMBL" id="CP136920">
    <property type="protein sequence ID" value="WOO41656.1"/>
    <property type="molecule type" value="Genomic_DNA"/>
</dbReference>
<evidence type="ECO:0000256" key="1">
    <source>
        <dbReference type="ARBA" id="ARBA00004651"/>
    </source>
</evidence>
<organism evidence="8 9">
    <name type="scientific">Rubellicoccus peritrichatus</name>
    <dbReference type="NCBI Taxonomy" id="3080537"/>
    <lineage>
        <taxon>Bacteria</taxon>
        <taxon>Pseudomonadati</taxon>
        <taxon>Verrucomicrobiota</taxon>
        <taxon>Opitutia</taxon>
        <taxon>Puniceicoccales</taxon>
        <taxon>Cerasicoccaceae</taxon>
        <taxon>Rubellicoccus</taxon>
    </lineage>
</organism>
<dbReference type="PANTHER" id="PTHR36115:SF4">
    <property type="entry name" value="MEMBRANE PROTEIN"/>
    <property type="match status" value="1"/>
</dbReference>
<dbReference type="KEGG" id="puo:RZN69_01050"/>
<evidence type="ECO:0000313" key="9">
    <source>
        <dbReference type="Proteomes" id="UP001304300"/>
    </source>
</evidence>
<sequence>MGHRSLAFLLDCLLVGALALFLLDKFLIPMYHPTAQEEMRKTFSAYEEAVNEAYEKGAPTPPAADYITTSDTIIEAVEFGIYVAMLMFFSYFLIAELSMRGMTLGKKMFRIQTIALGTIHPPGALQASLRAAMKTFFIFGIIPITWLGFIMAFFVSQRRTGHDILARTLVVTEIVPLPKADEAGRSL</sequence>
<keyword evidence="9" id="KW-1185">Reference proteome</keyword>
<evidence type="ECO:0000256" key="4">
    <source>
        <dbReference type="ARBA" id="ARBA00022989"/>
    </source>
</evidence>
<dbReference type="Pfam" id="PF06271">
    <property type="entry name" value="RDD"/>
    <property type="match status" value="1"/>
</dbReference>
<comment type="subcellular location">
    <subcellularLocation>
        <location evidence="1">Cell membrane</location>
        <topology evidence="1">Multi-pass membrane protein</topology>
    </subcellularLocation>
</comment>
<evidence type="ECO:0000256" key="3">
    <source>
        <dbReference type="ARBA" id="ARBA00022692"/>
    </source>
</evidence>
<feature type="transmembrane region" description="Helical" evidence="6">
    <location>
        <begin position="135"/>
        <end position="155"/>
    </location>
</feature>
<evidence type="ECO:0000259" key="7">
    <source>
        <dbReference type="Pfam" id="PF06271"/>
    </source>
</evidence>
<dbReference type="PANTHER" id="PTHR36115">
    <property type="entry name" value="PROLINE-RICH ANTIGEN HOMOLOG-RELATED"/>
    <property type="match status" value="1"/>
</dbReference>
<feature type="transmembrane region" description="Helical" evidence="6">
    <location>
        <begin position="79"/>
        <end position="97"/>
    </location>
</feature>
<gene>
    <name evidence="8" type="ORF">RZN69_01050</name>
</gene>
<protein>
    <submittedName>
        <fullName evidence="8">RDD family protein</fullName>
    </submittedName>
</protein>
<dbReference type="GO" id="GO:0005886">
    <property type="term" value="C:plasma membrane"/>
    <property type="evidence" value="ECO:0007669"/>
    <property type="project" value="UniProtKB-SubCell"/>
</dbReference>
<dbReference type="RefSeq" id="WP_317834140.1">
    <property type="nucleotide sequence ID" value="NZ_CP136920.1"/>
</dbReference>
<keyword evidence="3 6" id="KW-0812">Transmembrane</keyword>